<keyword evidence="12" id="KW-1185">Reference proteome</keyword>
<dbReference type="AlphaFoldDB" id="A0AAP0EDL8"/>
<sequence length="279" mass="30491">MDQGRNPLDLNNLPEDYVRADGKQLFVDGSTIITTEASDTSRCRKKKSGGKDECGKVYECRFCSLKFCKSQALGGHMNRHRQERETETLNRARQLVFGNDNLAPQPSPHLGLRDLSLGGAQPGSFHHHHQSGDPSSLPYRSDYPTTRRLFSSSSGSSPPNILSPPAPPQSGPYPYASPSPQSRIVSFPHQVNDYYVGHVLTGSSNRHHHQLNPSSDSSSYTCIGAPLGRDFGQAHGDGAGGGIRGMDLSRRDDDSMRSWDRSSYGSTTHSFDDVISSCV</sequence>
<keyword evidence="6" id="KW-0862">Zinc</keyword>
<keyword evidence="2" id="KW-0217">Developmental protein</keyword>
<dbReference type="Proteomes" id="UP001417504">
    <property type="component" value="Unassembled WGS sequence"/>
</dbReference>
<dbReference type="GO" id="GO:0030154">
    <property type="term" value="P:cell differentiation"/>
    <property type="evidence" value="ECO:0007669"/>
    <property type="project" value="UniProtKB-KW"/>
</dbReference>
<dbReference type="PROSITE" id="PS50157">
    <property type="entry name" value="ZINC_FINGER_C2H2_2"/>
    <property type="match status" value="1"/>
</dbReference>
<reference evidence="11 12" key="1">
    <citation type="submission" date="2024-01" db="EMBL/GenBank/DDBJ databases">
        <title>Genome assemblies of Stephania.</title>
        <authorList>
            <person name="Yang L."/>
        </authorList>
    </citation>
    <scope>NUCLEOTIDE SEQUENCE [LARGE SCALE GENOMIC DNA]</scope>
    <source>
        <strain evidence="11">QJT</strain>
        <tissue evidence="11">Leaf</tissue>
    </source>
</reference>
<evidence type="ECO:0000256" key="1">
    <source>
        <dbReference type="ARBA" id="ARBA00004123"/>
    </source>
</evidence>
<name>A0AAP0EDL8_9MAGN</name>
<keyword evidence="3" id="KW-0479">Metal-binding</keyword>
<accession>A0AAP0EDL8</accession>
<evidence type="ECO:0000259" key="10">
    <source>
        <dbReference type="PROSITE" id="PS50157"/>
    </source>
</evidence>
<comment type="caution">
    <text evidence="11">The sequence shown here is derived from an EMBL/GenBank/DDBJ whole genome shotgun (WGS) entry which is preliminary data.</text>
</comment>
<evidence type="ECO:0000313" key="11">
    <source>
        <dbReference type="EMBL" id="KAK9091279.1"/>
    </source>
</evidence>
<dbReference type="GO" id="GO:0048440">
    <property type="term" value="P:carpel development"/>
    <property type="evidence" value="ECO:0007669"/>
    <property type="project" value="UniProtKB-ARBA"/>
</dbReference>
<organism evidence="11 12">
    <name type="scientific">Stephania japonica</name>
    <dbReference type="NCBI Taxonomy" id="461633"/>
    <lineage>
        <taxon>Eukaryota</taxon>
        <taxon>Viridiplantae</taxon>
        <taxon>Streptophyta</taxon>
        <taxon>Embryophyta</taxon>
        <taxon>Tracheophyta</taxon>
        <taxon>Spermatophyta</taxon>
        <taxon>Magnoliopsida</taxon>
        <taxon>Ranunculales</taxon>
        <taxon>Menispermaceae</taxon>
        <taxon>Menispermoideae</taxon>
        <taxon>Cissampelideae</taxon>
        <taxon>Stephania</taxon>
    </lineage>
</organism>
<dbReference type="SUPFAM" id="SSF57667">
    <property type="entry name" value="beta-beta-alpha zinc fingers"/>
    <property type="match status" value="1"/>
</dbReference>
<dbReference type="InterPro" id="IPR045320">
    <property type="entry name" value="JAGGED/SL1-like"/>
</dbReference>
<evidence type="ECO:0000256" key="9">
    <source>
        <dbReference type="SAM" id="MobiDB-lite"/>
    </source>
</evidence>
<dbReference type="Gene3D" id="3.30.160.60">
    <property type="entry name" value="Classic Zinc Finger"/>
    <property type="match status" value="1"/>
</dbReference>
<keyword evidence="5" id="KW-0221">Differentiation</keyword>
<keyword evidence="7" id="KW-0539">Nucleus</keyword>
<comment type="subcellular location">
    <subcellularLocation>
        <location evidence="1">Nucleus</location>
    </subcellularLocation>
</comment>
<evidence type="ECO:0000256" key="7">
    <source>
        <dbReference type="ARBA" id="ARBA00023242"/>
    </source>
</evidence>
<dbReference type="GO" id="GO:0048443">
    <property type="term" value="P:stamen development"/>
    <property type="evidence" value="ECO:0007669"/>
    <property type="project" value="UniProtKB-ARBA"/>
</dbReference>
<evidence type="ECO:0000256" key="2">
    <source>
        <dbReference type="ARBA" id="ARBA00022473"/>
    </source>
</evidence>
<feature type="region of interest" description="Disordered" evidence="9">
    <location>
        <begin position="233"/>
        <end position="268"/>
    </location>
</feature>
<dbReference type="InterPro" id="IPR013087">
    <property type="entry name" value="Znf_C2H2_type"/>
</dbReference>
<feature type="compositionally biased region" description="Pro residues" evidence="9">
    <location>
        <begin position="161"/>
        <end position="177"/>
    </location>
</feature>
<feature type="domain" description="C2H2-type" evidence="10">
    <location>
        <begin position="58"/>
        <end position="85"/>
    </location>
</feature>
<gene>
    <name evidence="11" type="ORF">Sjap_024456</name>
</gene>
<dbReference type="PROSITE" id="PS00028">
    <property type="entry name" value="ZINC_FINGER_C2H2_1"/>
    <property type="match status" value="1"/>
</dbReference>
<dbReference type="InterPro" id="IPR036236">
    <property type="entry name" value="Znf_C2H2_sf"/>
</dbReference>
<dbReference type="PANTHER" id="PTHR45730">
    <property type="entry name" value="ZINC FINGER PROTEIN JAGGED"/>
    <property type="match status" value="1"/>
</dbReference>
<keyword evidence="4 8" id="KW-0863">Zinc-finger</keyword>
<evidence type="ECO:0000256" key="4">
    <source>
        <dbReference type="ARBA" id="ARBA00022771"/>
    </source>
</evidence>
<protein>
    <recommendedName>
        <fullName evidence="10">C2H2-type domain-containing protein</fullName>
    </recommendedName>
</protein>
<feature type="compositionally biased region" description="Low complexity" evidence="9">
    <location>
        <begin position="151"/>
        <end position="160"/>
    </location>
</feature>
<evidence type="ECO:0000313" key="12">
    <source>
        <dbReference type="Proteomes" id="UP001417504"/>
    </source>
</evidence>
<dbReference type="PANTHER" id="PTHR45730:SF32">
    <property type="entry name" value="ZINC FINGER PROTEIN JAGGED"/>
    <property type="match status" value="1"/>
</dbReference>
<dbReference type="GO" id="GO:0003700">
    <property type="term" value="F:DNA-binding transcription factor activity"/>
    <property type="evidence" value="ECO:0007669"/>
    <property type="project" value="InterPro"/>
</dbReference>
<dbReference type="FunFam" id="3.30.160.60:FF:002425">
    <property type="entry name" value="Zinc finger protein STAMENLESS 1"/>
    <property type="match status" value="1"/>
</dbReference>
<evidence type="ECO:0000256" key="6">
    <source>
        <dbReference type="ARBA" id="ARBA00022833"/>
    </source>
</evidence>
<feature type="compositionally biased region" description="Gly residues" evidence="9">
    <location>
        <begin position="235"/>
        <end position="244"/>
    </location>
</feature>
<feature type="region of interest" description="Disordered" evidence="9">
    <location>
        <begin position="99"/>
        <end position="181"/>
    </location>
</feature>
<proteinExistence type="predicted"/>
<evidence type="ECO:0000256" key="8">
    <source>
        <dbReference type="PROSITE-ProRule" id="PRU00042"/>
    </source>
</evidence>
<feature type="compositionally biased region" description="Basic and acidic residues" evidence="9">
    <location>
        <begin position="247"/>
        <end position="260"/>
    </location>
</feature>
<dbReference type="GO" id="GO:0008270">
    <property type="term" value="F:zinc ion binding"/>
    <property type="evidence" value="ECO:0007669"/>
    <property type="project" value="UniProtKB-KW"/>
</dbReference>
<evidence type="ECO:0000256" key="3">
    <source>
        <dbReference type="ARBA" id="ARBA00022723"/>
    </source>
</evidence>
<dbReference type="EMBL" id="JBBNAE010000010">
    <property type="protein sequence ID" value="KAK9091279.1"/>
    <property type="molecule type" value="Genomic_DNA"/>
</dbReference>
<evidence type="ECO:0000256" key="5">
    <source>
        <dbReference type="ARBA" id="ARBA00022782"/>
    </source>
</evidence>
<dbReference type="GO" id="GO:0005634">
    <property type="term" value="C:nucleus"/>
    <property type="evidence" value="ECO:0007669"/>
    <property type="project" value="UniProtKB-SubCell"/>
</dbReference>